<accession>A0A5E5BRY3</accession>
<proteinExistence type="predicted"/>
<evidence type="ECO:0000313" key="3">
    <source>
        <dbReference type="EMBL" id="VVE88057.1"/>
    </source>
</evidence>
<sequence length="109" mass="11971">MLYPRTLRNVGVALALATFAMFSASAFAAPALHTQSGHHASTHASSSKHRHHHAATKSAMKVSAHKKAHVNKTLHGKKKTVKTRHTMPPKTTHRTRPTMASQRHPHSHT</sequence>
<keyword evidence="2" id="KW-0732">Signal</keyword>
<evidence type="ECO:0000256" key="2">
    <source>
        <dbReference type="SAM" id="SignalP"/>
    </source>
</evidence>
<dbReference type="Proteomes" id="UP000382040">
    <property type="component" value="Unassembled WGS sequence"/>
</dbReference>
<feature type="compositionally biased region" description="Basic residues" evidence="1">
    <location>
        <begin position="63"/>
        <end position="96"/>
    </location>
</feature>
<feature type="region of interest" description="Disordered" evidence="1">
    <location>
        <begin position="33"/>
        <end position="109"/>
    </location>
</feature>
<feature type="compositionally biased region" description="Basic residues" evidence="1">
    <location>
        <begin position="46"/>
        <end position="55"/>
    </location>
</feature>
<dbReference type="AlphaFoldDB" id="A0A5E5BRY3"/>
<evidence type="ECO:0000313" key="4">
    <source>
        <dbReference type="Proteomes" id="UP000382040"/>
    </source>
</evidence>
<feature type="signal peptide" evidence="2">
    <location>
        <begin position="1"/>
        <end position="28"/>
    </location>
</feature>
<gene>
    <name evidence="3" type="ORF">PBR20603_02002</name>
</gene>
<organism evidence="3 4">
    <name type="scientific">Pandoraea bronchicola</name>
    <dbReference type="NCBI Taxonomy" id="2508287"/>
    <lineage>
        <taxon>Bacteria</taxon>
        <taxon>Pseudomonadati</taxon>
        <taxon>Pseudomonadota</taxon>
        <taxon>Betaproteobacteria</taxon>
        <taxon>Burkholderiales</taxon>
        <taxon>Burkholderiaceae</taxon>
        <taxon>Pandoraea</taxon>
    </lineage>
</organism>
<name>A0A5E5BRY3_9BURK</name>
<evidence type="ECO:0000256" key="1">
    <source>
        <dbReference type="SAM" id="MobiDB-lite"/>
    </source>
</evidence>
<reference evidence="3 4" key="1">
    <citation type="submission" date="2019-08" db="EMBL/GenBank/DDBJ databases">
        <authorList>
            <person name="Peeters C."/>
        </authorList>
    </citation>
    <scope>NUCLEOTIDE SEQUENCE [LARGE SCALE GENOMIC DNA]</scope>
    <source>
        <strain evidence="3 4">LMG 20603</strain>
    </source>
</reference>
<keyword evidence="4" id="KW-1185">Reference proteome</keyword>
<feature type="compositionally biased region" description="Low complexity" evidence="1">
    <location>
        <begin position="33"/>
        <end position="45"/>
    </location>
</feature>
<protein>
    <submittedName>
        <fullName evidence="3">Uncharacterized protein</fullName>
    </submittedName>
</protein>
<feature type="chain" id="PRO_5022870486" evidence="2">
    <location>
        <begin position="29"/>
        <end position="109"/>
    </location>
</feature>
<dbReference type="EMBL" id="CABPST010000003">
    <property type="protein sequence ID" value="VVE88057.1"/>
    <property type="molecule type" value="Genomic_DNA"/>
</dbReference>